<reference evidence="7" key="1">
    <citation type="submission" date="2025-08" db="UniProtKB">
        <authorList>
            <consortium name="RefSeq"/>
        </authorList>
    </citation>
    <scope>IDENTIFICATION</scope>
    <source>
        <tissue evidence="7">Gonads</tissue>
    </source>
</reference>
<dbReference type="SUPFAM" id="SSF48403">
    <property type="entry name" value="Ankyrin repeat"/>
    <property type="match status" value="1"/>
</dbReference>
<dbReference type="SMART" id="SM00248">
    <property type="entry name" value="ANK"/>
    <property type="match status" value="5"/>
</dbReference>
<dbReference type="RefSeq" id="XP_013395084.1">
    <property type="nucleotide sequence ID" value="XM_013539630.1"/>
</dbReference>
<dbReference type="OrthoDB" id="10252328at2759"/>
<dbReference type="AlphaFoldDB" id="A0A1S3ICD3"/>
<dbReference type="Pfam" id="PF07525">
    <property type="entry name" value="SOCS_box"/>
    <property type="match status" value="1"/>
</dbReference>
<dbReference type="GO" id="GO:0045732">
    <property type="term" value="P:positive regulation of protein catabolic process"/>
    <property type="evidence" value="ECO:0007669"/>
    <property type="project" value="TreeGrafter"/>
</dbReference>
<dbReference type="PROSITE" id="PS50088">
    <property type="entry name" value="ANK_REPEAT"/>
    <property type="match status" value="3"/>
</dbReference>
<organism evidence="6 7">
    <name type="scientific">Lingula anatina</name>
    <name type="common">Brachiopod</name>
    <name type="synonym">Lingula unguis</name>
    <dbReference type="NCBI Taxonomy" id="7574"/>
    <lineage>
        <taxon>Eukaryota</taxon>
        <taxon>Metazoa</taxon>
        <taxon>Spiralia</taxon>
        <taxon>Lophotrochozoa</taxon>
        <taxon>Brachiopoda</taxon>
        <taxon>Linguliformea</taxon>
        <taxon>Lingulata</taxon>
        <taxon>Lingulida</taxon>
        <taxon>Linguloidea</taxon>
        <taxon>Lingulidae</taxon>
        <taxon>Lingula</taxon>
    </lineage>
</organism>
<dbReference type="SMART" id="SM00969">
    <property type="entry name" value="SOCS_box"/>
    <property type="match status" value="1"/>
</dbReference>
<feature type="repeat" description="ANK" evidence="4">
    <location>
        <begin position="67"/>
        <end position="99"/>
    </location>
</feature>
<dbReference type="Proteomes" id="UP000085678">
    <property type="component" value="Unplaced"/>
</dbReference>
<evidence type="ECO:0000256" key="1">
    <source>
        <dbReference type="ARBA" id="ARBA00005949"/>
    </source>
</evidence>
<name>A0A1S3ICD3_LINAN</name>
<keyword evidence="2" id="KW-0677">Repeat</keyword>
<dbReference type="PRINTS" id="PR01415">
    <property type="entry name" value="ANKYRIN"/>
</dbReference>
<evidence type="ECO:0000313" key="7">
    <source>
        <dbReference type="RefSeq" id="XP_013395084.1"/>
    </source>
</evidence>
<dbReference type="GeneID" id="106162355"/>
<keyword evidence="6" id="KW-1185">Reference proteome</keyword>
<dbReference type="PROSITE" id="PS50297">
    <property type="entry name" value="ANK_REP_REGION"/>
    <property type="match status" value="3"/>
</dbReference>
<dbReference type="InterPro" id="IPR036770">
    <property type="entry name" value="Ankyrin_rpt-contain_sf"/>
</dbReference>
<feature type="repeat" description="ANK" evidence="4">
    <location>
        <begin position="132"/>
        <end position="164"/>
    </location>
</feature>
<dbReference type="Gene3D" id="1.10.750.20">
    <property type="entry name" value="SOCS box"/>
    <property type="match status" value="1"/>
</dbReference>
<evidence type="ECO:0000256" key="2">
    <source>
        <dbReference type="ARBA" id="ARBA00022737"/>
    </source>
</evidence>
<dbReference type="Pfam" id="PF00023">
    <property type="entry name" value="Ank"/>
    <property type="match status" value="2"/>
</dbReference>
<dbReference type="InterPro" id="IPR002110">
    <property type="entry name" value="Ankyrin_rpt"/>
</dbReference>
<evidence type="ECO:0000256" key="3">
    <source>
        <dbReference type="ARBA" id="ARBA00023043"/>
    </source>
</evidence>
<dbReference type="PANTHER" id="PTHR24136:SF53">
    <property type="entry name" value="ANKYRIN REPEAT AND SOCS BOX CONTAINING 13"/>
    <property type="match status" value="1"/>
</dbReference>
<dbReference type="Gene3D" id="1.25.40.20">
    <property type="entry name" value="Ankyrin repeat-containing domain"/>
    <property type="match status" value="1"/>
</dbReference>
<comment type="similarity">
    <text evidence="1">Belongs to the ankyrin SOCS box (ASB) family.</text>
</comment>
<feature type="domain" description="SOCS box" evidence="5">
    <location>
        <begin position="227"/>
        <end position="267"/>
    </location>
</feature>
<gene>
    <name evidence="7" type="primary">LOC106162355</name>
</gene>
<protein>
    <submittedName>
        <fullName evidence="7">Ankyrin repeat and SOCS box protein 13 isoform X2</fullName>
    </submittedName>
</protein>
<dbReference type="CDD" id="cd03716">
    <property type="entry name" value="SOCS_ASB_like"/>
    <property type="match status" value="1"/>
</dbReference>
<evidence type="ECO:0000259" key="5">
    <source>
        <dbReference type="PROSITE" id="PS50225"/>
    </source>
</evidence>
<dbReference type="InterPro" id="IPR001496">
    <property type="entry name" value="SOCS_box"/>
</dbReference>
<proteinExistence type="inferred from homology"/>
<feature type="repeat" description="ANK" evidence="4">
    <location>
        <begin position="100"/>
        <end position="128"/>
    </location>
</feature>
<dbReference type="Pfam" id="PF12796">
    <property type="entry name" value="Ank_2"/>
    <property type="match status" value="1"/>
</dbReference>
<dbReference type="PROSITE" id="PS50225">
    <property type="entry name" value="SOCS"/>
    <property type="match status" value="1"/>
</dbReference>
<dbReference type="GO" id="GO:0016567">
    <property type="term" value="P:protein ubiquitination"/>
    <property type="evidence" value="ECO:0007669"/>
    <property type="project" value="TreeGrafter"/>
</dbReference>
<dbReference type="FunFam" id="1.10.750.20:FF:000001">
    <property type="entry name" value="Ankyrin repeat and SOCS box containing 1"/>
    <property type="match status" value="1"/>
</dbReference>
<evidence type="ECO:0000256" key="4">
    <source>
        <dbReference type="PROSITE-ProRule" id="PRU00023"/>
    </source>
</evidence>
<dbReference type="PANTHER" id="PTHR24136">
    <property type="entry name" value="SOWAH (DROSOPHILA) HOMOLOG"/>
    <property type="match status" value="1"/>
</dbReference>
<sequence>MASSAAVLEGGGILQHEPLQCLQEYRLLVPEVGVGNSRLHVAARLGRHDMIAEAVAMGEMVNVCNFDGVTPLHEACAWGQTECALTLLLAGADVNARNIDAATPLCDASSRGSIDCVRLLLERGASINPWAVNVSPLHEAMLAGRWEVALILIAAGAELEKMDCHFGTPLHVAASLGDVNSVKVLLNSEYGADAAMRNNTGQKPRDLLATSKSDFQECAAVFSWYESHPKTLLQICRLSIRRCLGLKGLSCVQDMHLPSPLKTYLQYGQCGSKSTCVYKNLT</sequence>
<dbReference type="GO" id="GO:0035556">
    <property type="term" value="P:intracellular signal transduction"/>
    <property type="evidence" value="ECO:0007669"/>
    <property type="project" value="InterPro"/>
</dbReference>
<evidence type="ECO:0000313" key="6">
    <source>
        <dbReference type="Proteomes" id="UP000085678"/>
    </source>
</evidence>
<dbReference type="InterPro" id="IPR051573">
    <property type="entry name" value="Ankyrin-SOCS_box_domain"/>
</dbReference>
<dbReference type="SUPFAM" id="SSF158235">
    <property type="entry name" value="SOCS box-like"/>
    <property type="match status" value="1"/>
</dbReference>
<accession>A0A1S3ICD3</accession>
<dbReference type="InterPro" id="IPR036036">
    <property type="entry name" value="SOCS_box-like_dom_sf"/>
</dbReference>
<keyword evidence="3 4" id="KW-0040">ANK repeat</keyword>